<gene>
    <name evidence="4" type="ORF">M569_03617</name>
</gene>
<dbReference type="Gene3D" id="1.25.40.10">
    <property type="entry name" value="Tetratricopeptide repeat domain"/>
    <property type="match status" value="4"/>
</dbReference>
<dbReference type="EMBL" id="AUSU01001385">
    <property type="protein sequence ID" value="EPS71142.1"/>
    <property type="molecule type" value="Genomic_DNA"/>
</dbReference>
<feature type="non-terminal residue" evidence="4">
    <location>
        <position position="1"/>
    </location>
</feature>
<dbReference type="Proteomes" id="UP000015453">
    <property type="component" value="Unassembled WGS sequence"/>
</dbReference>
<dbReference type="AlphaFoldDB" id="S8EF01"/>
<feature type="repeat" description="PPR" evidence="3">
    <location>
        <begin position="299"/>
        <end position="333"/>
    </location>
</feature>
<dbReference type="InterPro" id="IPR011990">
    <property type="entry name" value="TPR-like_helical_dom_sf"/>
</dbReference>
<dbReference type="PROSITE" id="PS51375">
    <property type="entry name" value="PPR"/>
    <property type="match status" value="7"/>
</dbReference>
<name>S8EF01_9LAMI</name>
<dbReference type="OrthoDB" id="185373at2759"/>
<feature type="repeat" description="PPR" evidence="3">
    <location>
        <begin position="264"/>
        <end position="298"/>
    </location>
</feature>
<comment type="caution">
    <text evidence="4">The sequence shown here is derived from an EMBL/GenBank/DDBJ whole genome shotgun (WGS) entry which is preliminary data.</text>
</comment>
<keyword evidence="2" id="KW-0677">Repeat</keyword>
<dbReference type="InterPro" id="IPR002885">
    <property type="entry name" value="PPR_rpt"/>
</dbReference>
<accession>S8EF01</accession>
<evidence type="ECO:0000313" key="4">
    <source>
        <dbReference type="EMBL" id="EPS71142.1"/>
    </source>
</evidence>
<dbReference type="PANTHER" id="PTHR47447:SF28">
    <property type="entry name" value="PENTACOTRIPEPTIDE-REPEAT REGION OF PRORP DOMAIN-CONTAINING PROTEIN"/>
    <property type="match status" value="1"/>
</dbReference>
<dbReference type="Pfam" id="PF13041">
    <property type="entry name" value="PPR_2"/>
    <property type="match status" value="3"/>
</dbReference>
<evidence type="ECO:0000256" key="1">
    <source>
        <dbReference type="ARBA" id="ARBA00007626"/>
    </source>
</evidence>
<organism evidence="4 5">
    <name type="scientific">Genlisea aurea</name>
    <dbReference type="NCBI Taxonomy" id="192259"/>
    <lineage>
        <taxon>Eukaryota</taxon>
        <taxon>Viridiplantae</taxon>
        <taxon>Streptophyta</taxon>
        <taxon>Embryophyta</taxon>
        <taxon>Tracheophyta</taxon>
        <taxon>Spermatophyta</taxon>
        <taxon>Magnoliopsida</taxon>
        <taxon>eudicotyledons</taxon>
        <taxon>Gunneridae</taxon>
        <taxon>Pentapetalae</taxon>
        <taxon>asterids</taxon>
        <taxon>lamiids</taxon>
        <taxon>Lamiales</taxon>
        <taxon>Lentibulariaceae</taxon>
        <taxon>Genlisea</taxon>
    </lineage>
</organism>
<feature type="repeat" description="PPR" evidence="3">
    <location>
        <begin position="229"/>
        <end position="263"/>
    </location>
</feature>
<protein>
    <recommendedName>
        <fullName evidence="6">Pentacotripeptide-repeat region of PRORP domain-containing protein</fullName>
    </recommendedName>
</protein>
<proteinExistence type="inferred from homology"/>
<sequence length="480" mass="55113">HGKRFSSTAPPESTTSISPSSEIVNDLSRLLSDYRNPHHDIESALAPFASLISSDIVEQVLKRCSNLGFSAQRFFRWARKSPGFLHSAESYQILVDILGRSRQFAFLWDFLMEVKMTEPHGIRPEIFWLIFRAYCRADLPEEAIRAFHKMTDFGIVPSVGDLDQLLFTFCKRRHVGHAQSFFDGIKGRRHLIPGLKTYSILIRGWGAAGEISNAKKLFDEMVESGLKPDLLSVNSMMDALCRGGKVSEAYDMLTGMNIRGPKPDAYSYSIFIHNSCQREDVHSIFNILDSMRRHTLTPNVFTYNHILRTLCKKCMIDEAYELLDEMVEEGSKPDTWSYNAILCFHCDRNEVNRALEVMSRMDRPDRHSFNMVFKMLIRVGRFDRVEQLWDSMEGRGFFPSVTTYSVMIHGLCRKRSKLESACKYLEMMIDDGIPPYHETCVLLRNKLIGFGFAEEVDVLADKMERSTSPEIREISCVMRG</sequence>
<feature type="repeat" description="PPR" evidence="3">
    <location>
        <begin position="194"/>
        <end position="228"/>
    </location>
</feature>
<feature type="non-terminal residue" evidence="4">
    <location>
        <position position="480"/>
    </location>
</feature>
<evidence type="ECO:0000256" key="2">
    <source>
        <dbReference type="ARBA" id="ARBA00022737"/>
    </source>
</evidence>
<dbReference type="PANTHER" id="PTHR47447">
    <property type="entry name" value="OS03G0856100 PROTEIN"/>
    <property type="match status" value="1"/>
</dbReference>
<comment type="similarity">
    <text evidence="1">Belongs to the PPR family. P subfamily.</text>
</comment>
<feature type="repeat" description="PPR" evidence="3">
    <location>
        <begin position="400"/>
        <end position="435"/>
    </location>
</feature>
<dbReference type="NCBIfam" id="TIGR00756">
    <property type="entry name" value="PPR"/>
    <property type="match status" value="6"/>
</dbReference>
<evidence type="ECO:0000256" key="3">
    <source>
        <dbReference type="PROSITE-ProRule" id="PRU00708"/>
    </source>
</evidence>
<reference evidence="4 5" key="1">
    <citation type="journal article" date="2013" name="BMC Genomics">
        <title>The miniature genome of a carnivorous plant Genlisea aurea contains a low number of genes and short non-coding sequences.</title>
        <authorList>
            <person name="Leushkin E.V."/>
            <person name="Sutormin R.A."/>
            <person name="Nabieva E.R."/>
            <person name="Penin A.A."/>
            <person name="Kondrashov A.S."/>
            <person name="Logacheva M.D."/>
        </authorList>
    </citation>
    <scope>NUCLEOTIDE SEQUENCE [LARGE SCALE GENOMIC DNA]</scope>
</reference>
<evidence type="ECO:0000313" key="5">
    <source>
        <dbReference type="Proteomes" id="UP000015453"/>
    </source>
</evidence>
<dbReference type="Pfam" id="PF01535">
    <property type="entry name" value="PPR"/>
    <property type="match status" value="1"/>
</dbReference>
<keyword evidence="5" id="KW-1185">Reference proteome</keyword>
<evidence type="ECO:0008006" key="6">
    <source>
        <dbReference type="Google" id="ProtNLM"/>
    </source>
</evidence>
<feature type="repeat" description="PPR" evidence="3">
    <location>
        <begin position="123"/>
        <end position="157"/>
    </location>
</feature>
<feature type="repeat" description="PPR" evidence="3">
    <location>
        <begin position="365"/>
        <end position="399"/>
    </location>
</feature>